<organism evidence="1 2">
    <name type="scientific">Tautonia plasticadhaerens</name>
    <dbReference type="NCBI Taxonomy" id="2527974"/>
    <lineage>
        <taxon>Bacteria</taxon>
        <taxon>Pseudomonadati</taxon>
        <taxon>Planctomycetota</taxon>
        <taxon>Planctomycetia</taxon>
        <taxon>Isosphaerales</taxon>
        <taxon>Isosphaeraceae</taxon>
        <taxon>Tautonia</taxon>
    </lineage>
</organism>
<evidence type="ECO:0000313" key="2">
    <source>
        <dbReference type="Proteomes" id="UP000317835"/>
    </source>
</evidence>
<dbReference type="EMBL" id="CP036426">
    <property type="protein sequence ID" value="QDV38002.1"/>
    <property type="molecule type" value="Genomic_DNA"/>
</dbReference>
<reference evidence="1 2" key="1">
    <citation type="submission" date="2019-02" db="EMBL/GenBank/DDBJ databases">
        <title>Deep-cultivation of Planctomycetes and their phenomic and genomic characterization uncovers novel biology.</title>
        <authorList>
            <person name="Wiegand S."/>
            <person name="Jogler M."/>
            <person name="Boedeker C."/>
            <person name="Pinto D."/>
            <person name="Vollmers J."/>
            <person name="Rivas-Marin E."/>
            <person name="Kohn T."/>
            <person name="Peeters S.H."/>
            <person name="Heuer A."/>
            <person name="Rast P."/>
            <person name="Oberbeckmann S."/>
            <person name="Bunk B."/>
            <person name="Jeske O."/>
            <person name="Meyerdierks A."/>
            <person name="Storesund J.E."/>
            <person name="Kallscheuer N."/>
            <person name="Luecker S."/>
            <person name="Lage O.M."/>
            <person name="Pohl T."/>
            <person name="Merkel B.J."/>
            <person name="Hornburger P."/>
            <person name="Mueller R.-W."/>
            <person name="Bruemmer F."/>
            <person name="Labrenz M."/>
            <person name="Spormann A.M."/>
            <person name="Op den Camp H."/>
            <person name="Overmann J."/>
            <person name="Amann R."/>
            <person name="Jetten M.S.M."/>
            <person name="Mascher T."/>
            <person name="Medema M.H."/>
            <person name="Devos D.P."/>
            <person name="Kaster A.-K."/>
            <person name="Ovreas L."/>
            <person name="Rohde M."/>
            <person name="Galperin M.Y."/>
            <person name="Jogler C."/>
        </authorList>
    </citation>
    <scope>NUCLEOTIDE SEQUENCE [LARGE SCALE GENOMIC DNA]</scope>
    <source>
        <strain evidence="1 2">ElP</strain>
    </source>
</reference>
<accession>A0A518HAW4</accession>
<sequence length="405" mass="44226">MFRPLALLVLVLGPTPTAVEDPGTIAADRVVLRDGTTLLGQVSPTRSTRVEVVVRRSWVEQLEPGRLVEWEALDRRARHRARANRLDRLRRWREDRRSMAEIGPDPIAEWLDGELDRLSGMADAASSPLMVVSVDRRDVTRVESQAEDRRRMLRQGWRAGFDDVETMPLDRLRAGLQARGFAIGDIDPAPIDDLLPTPIESDRRWLARRASTEVLTDHDLRLVRFGDLVMPDAGPGGAQLDRARLAGVVGDLVGDLLGAPPSQDPMRPLLGRIEASGRVGAVLTSLEVSQDLDRVAVESVLLVRTGPARWERAAWRRAEASTADLPADAGRELARDPQIQSAFDLLQGLGIGGADPQAKRLGLAVGAATQQAMARAGAALDADLRSAALRLDRPDASQPPGERPR</sequence>
<proteinExistence type="predicted"/>
<dbReference type="AlphaFoldDB" id="A0A518HAW4"/>
<dbReference type="KEGG" id="tpla:ElP_59490"/>
<keyword evidence="2" id="KW-1185">Reference proteome</keyword>
<name>A0A518HAW4_9BACT</name>
<dbReference type="Proteomes" id="UP000317835">
    <property type="component" value="Chromosome"/>
</dbReference>
<dbReference type="RefSeq" id="WP_197446466.1">
    <property type="nucleotide sequence ID" value="NZ_CP036426.1"/>
</dbReference>
<protein>
    <submittedName>
        <fullName evidence="1">Uncharacterized protein</fullName>
    </submittedName>
</protein>
<gene>
    <name evidence="1" type="ORF">ElP_59490</name>
</gene>
<evidence type="ECO:0000313" key="1">
    <source>
        <dbReference type="EMBL" id="QDV38002.1"/>
    </source>
</evidence>